<dbReference type="Pfam" id="PF01091">
    <property type="entry name" value="PTN_MK_C"/>
    <property type="match status" value="1"/>
</dbReference>
<feature type="region of interest" description="Disordered" evidence="1">
    <location>
        <begin position="76"/>
        <end position="129"/>
    </location>
</feature>
<feature type="compositionally biased region" description="Polar residues" evidence="1">
    <location>
        <begin position="76"/>
        <end position="87"/>
    </location>
</feature>
<name>A0A811UUI8_CERCA</name>
<dbReference type="Gene3D" id="2.30.90.10">
    <property type="entry name" value="Heparin-binding Growth Factor, Midkine, Chain A- C-terminal Domain"/>
    <property type="match status" value="1"/>
</dbReference>
<dbReference type="EMBL" id="CAJHJT010000034">
    <property type="protein sequence ID" value="CAD7002859.1"/>
    <property type="molecule type" value="Genomic_DNA"/>
</dbReference>
<dbReference type="OrthoDB" id="8818336at2759"/>
<feature type="compositionally biased region" description="Basic residues" evidence="1">
    <location>
        <begin position="111"/>
        <end position="121"/>
    </location>
</feature>
<dbReference type="Proteomes" id="UP000606786">
    <property type="component" value="Unassembled WGS sequence"/>
</dbReference>
<dbReference type="PANTHER" id="PTHR21050:SF1">
    <property type="entry name" value="MIDKINE AND PLEIOTROPHIN 1, ISOFORM A-RELATED"/>
    <property type="match status" value="1"/>
</dbReference>
<protein>
    <submittedName>
        <fullName evidence="3">(Mediterranean fruit fly) hypothetical protein</fullName>
    </submittedName>
</protein>
<accession>A0A811UUI8</accession>
<proteinExistence type="predicted"/>
<dbReference type="InterPro" id="IPR020090">
    <property type="entry name" value="PTN/MK_C_dom"/>
</dbReference>
<sequence length="129" mass="14644">MNLCTFYYASFISLMFFFFNFFSYSKLTFSLLFSILLLSFTACRYEKGAWSECTNGQMTRLDKLKTAAAKANLPVNTDATDANSDSSCEPIRKTTKRCNSGGAKMANKANKERKHKDKAQRRAQQEQGQ</sequence>
<evidence type="ECO:0000313" key="3">
    <source>
        <dbReference type="EMBL" id="CAD7002859.1"/>
    </source>
</evidence>
<evidence type="ECO:0000313" key="4">
    <source>
        <dbReference type="Proteomes" id="UP000606786"/>
    </source>
</evidence>
<dbReference type="GO" id="GO:0048332">
    <property type="term" value="P:mesoderm morphogenesis"/>
    <property type="evidence" value="ECO:0007669"/>
    <property type="project" value="TreeGrafter"/>
</dbReference>
<keyword evidence="4" id="KW-1185">Reference proteome</keyword>
<dbReference type="InterPro" id="IPR038130">
    <property type="entry name" value="PTN/MK_C_dom_sf"/>
</dbReference>
<comment type="caution">
    <text evidence="3">The sequence shown here is derived from an EMBL/GenBank/DDBJ whole genome shotgun (WGS) entry which is preliminary data.</text>
</comment>
<dbReference type="AlphaFoldDB" id="A0A811UUI8"/>
<dbReference type="GO" id="GO:0005576">
    <property type="term" value="C:extracellular region"/>
    <property type="evidence" value="ECO:0007669"/>
    <property type="project" value="TreeGrafter"/>
</dbReference>
<evidence type="ECO:0000256" key="1">
    <source>
        <dbReference type="SAM" id="MobiDB-lite"/>
    </source>
</evidence>
<gene>
    <name evidence="3" type="ORF">CCAP1982_LOCUS11328</name>
</gene>
<dbReference type="PANTHER" id="PTHR21050">
    <property type="entry name" value="MIDKINE AND PLEIOTROPHIN 1, ISOFORM A-RELATED"/>
    <property type="match status" value="1"/>
</dbReference>
<feature type="domain" description="Pleiotrophin/Midkine C-terminal" evidence="2">
    <location>
        <begin position="42"/>
        <end position="71"/>
    </location>
</feature>
<dbReference type="GO" id="GO:0008201">
    <property type="term" value="F:heparin binding"/>
    <property type="evidence" value="ECO:0007669"/>
    <property type="project" value="TreeGrafter"/>
</dbReference>
<evidence type="ECO:0000259" key="2">
    <source>
        <dbReference type="Pfam" id="PF01091"/>
    </source>
</evidence>
<organism evidence="3 4">
    <name type="scientific">Ceratitis capitata</name>
    <name type="common">Mediterranean fruit fly</name>
    <name type="synonym">Tephritis capitata</name>
    <dbReference type="NCBI Taxonomy" id="7213"/>
    <lineage>
        <taxon>Eukaryota</taxon>
        <taxon>Metazoa</taxon>
        <taxon>Ecdysozoa</taxon>
        <taxon>Arthropoda</taxon>
        <taxon>Hexapoda</taxon>
        <taxon>Insecta</taxon>
        <taxon>Pterygota</taxon>
        <taxon>Neoptera</taxon>
        <taxon>Endopterygota</taxon>
        <taxon>Diptera</taxon>
        <taxon>Brachycera</taxon>
        <taxon>Muscomorpha</taxon>
        <taxon>Tephritoidea</taxon>
        <taxon>Tephritidae</taxon>
        <taxon>Ceratitis</taxon>
        <taxon>Ceratitis</taxon>
    </lineage>
</organism>
<reference evidence="3" key="1">
    <citation type="submission" date="2020-11" db="EMBL/GenBank/DDBJ databases">
        <authorList>
            <person name="Whitehead M."/>
        </authorList>
    </citation>
    <scope>NUCLEOTIDE SEQUENCE</scope>
    <source>
        <strain evidence="3">EGII</strain>
    </source>
</reference>
<dbReference type="GO" id="GO:0008083">
    <property type="term" value="F:growth factor activity"/>
    <property type="evidence" value="ECO:0007669"/>
    <property type="project" value="InterPro"/>
</dbReference>